<dbReference type="GO" id="GO:0000981">
    <property type="term" value="F:DNA-binding transcription factor activity, RNA polymerase II-specific"/>
    <property type="evidence" value="ECO:0007669"/>
    <property type="project" value="InterPro"/>
</dbReference>
<name>A0A1V6TEM4_9EURO</name>
<dbReference type="InterPro" id="IPR007219">
    <property type="entry name" value="XnlR_reg_dom"/>
</dbReference>
<dbReference type="AlphaFoldDB" id="A0A1V6TEM4"/>
<proteinExistence type="predicted"/>
<dbReference type="EMBL" id="MLKD01000007">
    <property type="protein sequence ID" value="OQE24681.1"/>
    <property type="molecule type" value="Genomic_DNA"/>
</dbReference>
<dbReference type="InterPro" id="IPR001138">
    <property type="entry name" value="Zn2Cys6_DnaBD"/>
</dbReference>
<feature type="region of interest" description="Disordered" evidence="8">
    <location>
        <begin position="235"/>
        <end position="259"/>
    </location>
</feature>
<dbReference type="PROSITE" id="PS50048">
    <property type="entry name" value="ZN2_CY6_FUNGAL_2"/>
    <property type="match status" value="1"/>
</dbReference>
<dbReference type="GO" id="GO:0005634">
    <property type="term" value="C:nucleus"/>
    <property type="evidence" value="ECO:0007669"/>
    <property type="project" value="UniProtKB-SubCell"/>
</dbReference>
<evidence type="ECO:0000256" key="7">
    <source>
        <dbReference type="ARBA" id="ARBA00023242"/>
    </source>
</evidence>
<feature type="region of interest" description="Disordered" evidence="8">
    <location>
        <begin position="72"/>
        <end position="114"/>
    </location>
</feature>
<dbReference type="Gene3D" id="4.10.240.10">
    <property type="entry name" value="Zn(2)-C6 fungal-type DNA-binding domain"/>
    <property type="match status" value="1"/>
</dbReference>
<dbReference type="SMART" id="SM00906">
    <property type="entry name" value="Fungal_trans"/>
    <property type="match status" value="1"/>
</dbReference>
<sequence length="768" mass="85502">MSEAAVKSGGSPARRRPLACLRCRRRKVRCDGASPACSNCARAGTECFEGRSDSVVSRSRLHYLENRVRELEGSSRSRISSTRESNTVSLDSRAEPMTLTETHGTDFAPEYNQQPDYTQTSLHYQEVGQQSHAIPHQSGSKSQASPGFSIRHGRPSLVPERSQRNSLMNETAISNHAGPSPAGSGASHITRDQPIVHEVGLLSLGNTQDPKYLGPSSGVTFARLIYESVPQSQGLPLSYTRPEDNQSFGSGGNQQGQEDIPQVKLPSMAEYQQYADAYFGMSTFYPFLLQDEFHLLFAQVFQYSNTLTWNCRLPLNVALAQVYLVLSLGARFLEYKLGNNFPSQELFGKGMECVSKMKPYESIEGVQILLLLAQHSLFCPEGLNAWYLVHTIIASCLDLGLQRRDNGTREHETASHRRTRHLRSAIFWSAYSMDRSLTVILGRPLTLRDEAIDREFPGYDGNLEVESGATEWRSSTSDISELGAASEPYTAFIYSLRFDRIVAEIKLMLYRVSRSPRRFPWPRDLSEWRLEAQNACIALIEEAQGHQRNHMNSSGSVLSGVTLQRLELKYHQCIMLLNRPSPQNPHPSFEATQASFSSAMGIISTYTELQRFSNMDFSWLTAHSIFVSSITVIYCLWTCPVTRGDVSLDSSLLRVEQAHHLLTILGRTWSVALEASTKLERLIKSTKDLFDGLSDPQMNNAGLWANDNSGAIASPDANLNRPVSNLIPPDGGNALIDELGILRDLFDLGWLDDFASDNNPSLFAAPVE</sequence>
<dbReference type="Pfam" id="PF00172">
    <property type="entry name" value="Zn_clus"/>
    <property type="match status" value="1"/>
</dbReference>
<reference evidence="11" key="1">
    <citation type="journal article" date="2017" name="Nat. Microbiol.">
        <title>Global analysis of biosynthetic gene clusters reveals vast potential of secondary metabolite production in Penicillium species.</title>
        <authorList>
            <person name="Nielsen J.C."/>
            <person name="Grijseels S."/>
            <person name="Prigent S."/>
            <person name="Ji B."/>
            <person name="Dainat J."/>
            <person name="Nielsen K.F."/>
            <person name="Frisvad J.C."/>
            <person name="Workman M."/>
            <person name="Nielsen J."/>
        </authorList>
    </citation>
    <scope>NUCLEOTIDE SEQUENCE [LARGE SCALE GENOMIC DNA]</scope>
    <source>
        <strain evidence="11">IBT 24891</strain>
    </source>
</reference>
<dbReference type="Proteomes" id="UP000191285">
    <property type="component" value="Unassembled WGS sequence"/>
</dbReference>
<dbReference type="STRING" id="303698.A0A1V6TEM4"/>
<evidence type="ECO:0000259" key="9">
    <source>
        <dbReference type="PROSITE" id="PS50048"/>
    </source>
</evidence>
<dbReference type="CDD" id="cd12148">
    <property type="entry name" value="fungal_TF_MHR"/>
    <property type="match status" value="1"/>
</dbReference>
<evidence type="ECO:0000256" key="8">
    <source>
        <dbReference type="SAM" id="MobiDB-lite"/>
    </source>
</evidence>
<protein>
    <recommendedName>
        <fullName evidence="9">Zn(2)-C6 fungal-type domain-containing protein</fullName>
    </recommendedName>
</protein>
<dbReference type="InterPro" id="IPR052202">
    <property type="entry name" value="Yeast_MetPath_Reg"/>
</dbReference>
<dbReference type="CDD" id="cd00067">
    <property type="entry name" value="GAL4"/>
    <property type="match status" value="1"/>
</dbReference>
<dbReference type="PANTHER" id="PTHR47782:SF1">
    <property type="entry name" value="PYRIMIDINE PATHWAY REGULATORY PROTEIN 1"/>
    <property type="match status" value="1"/>
</dbReference>
<dbReference type="OrthoDB" id="25921at2759"/>
<evidence type="ECO:0000256" key="5">
    <source>
        <dbReference type="ARBA" id="ARBA00023125"/>
    </source>
</evidence>
<evidence type="ECO:0000313" key="10">
    <source>
        <dbReference type="EMBL" id="OQE24681.1"/>
    </source>
</evidence>
<gene>
    <name evidence="10" type="ORF">PENSTE_c007G01831</name>
</gene>
<feature type="compositionally biased region" description="Polar residues" evidence="8">
    <location>
        <begin position="126"/>
        <end position="146"/>
    </location>
</feature>
<feature type="domain" description="Zn(2)-C6 fungal-type" evidence="9">
    <location>
        <begin position="19"/>
        <end position="47"/>
    </location>
</feature>
<feature type="compositionally biased region" description="Low complexity" evidence="8">
    <location>
        <begin position="76"/>
        <end position="85"/>
    </location>
</feature>
<keyword evidence="2" id="KW-0479">Metal-binding</keyword>
<evidence type="ECO:0000256" key="4">
    <source>
        <dbReference type="ARBA" id="ARBA00023015"/>
    </source>
</evidence>
<dbReference type="GO" id="GO:0008270">
    <property type="term" value="F:zinc ion binding"/>
    <property type="evidence" value="ECO:0007669"/>
    <property type="project" value="InterPro"/>
</dbReference>
<comment type="subcellular location">
    <subcellularLocation>
        <location evidence="1">Nucleus</location>
    </subcellularLocation>
</comment>
<keyword evidence="4" id="KW-0805">Transcription regulation</keyword>
<dbReference type="SMART" id="SM00066">
    <property type="entry name" value="GAL4"/>
    <property type="match status" value="1"/>
</dbReference>
<dbReference type="GO" id="GO:0045944">
    <property type="term" value="P:positive regulation of transcription by RNA polymerase II"/>
    <property type="evidence" value="ECO:0007669"/>
    <property type="project" value="TreeGrafter"/>
</dbReference>
<organism evidence="10 11">
    <name type="scientific">Penicillium steckii</name>
    <dbReference type="NCBI Taxonomy" id="303698"/>
    <lineage>
        <taxon>Eukaryota</taxon>
        <taxon>Fungi</taxon>
        <taxon>Dikarya</taxon>
        <taxon>Ascomycota</taxon>
        <taxon>Pezizomycotina</taxon>
        <taxon>Eurotiomycetes</taxon>
        <taxon>Eurotiomycetidae</taxon>
        <taxon>Eurotiales</taxon>
        <taxon>Aspergillaceae</taxon>
        <taxon>Penicillium</taxon>
    </lineage>
</organism>
<dbReference type="GO" id="GO:0006351">
    <property type="term" value="P:DNA-templated transcription"/>
    <property type="evidence" value="ECO:0007669"/>
    <property type="project" value="InterPro"/>
</dbReference>
<keyword evidence="3" id="KW-0862">Zinc</keyword>
<dbReference type="SUPFAM" id="SSF57701">
    <property type="entry name" value="Zn2/Cys6 DNA-binding domain"/>
    <property type="match status" value="1"/>
</dbReference>
<dbReference type="GO" id="GO:0043565">
    <property type="term" value="F:sequence-specific DNA binding"/>
    <property type="evidence" value="ECO:0007669"/>
    <property type="project" value="TreeGrafter"/>
</dbReference>
<comment type="caution">
    <text evidence="10">The sequence shown here is derived from an EMBL/GenBank/DDBJ whole genome shotgun (WGS) entry which is preliminary data.</text>
</comment>
<evidence type="ECO:0000256" key="1">
    <source>
        <dbReference type="ARBA" id="ARBA00004123"/>
    </source>
</evidence>
<evidence type="ECO:0000256" key="3">
    <source>
        <dbReference type="ARBA" id="ARBA00022833"/>
    </source>
</evidence>
<evidence type="ECO:0000256" key="2">
    <source>
        <dbReference type="ARBA" id="ARBA00022723"/>
    </source>
</evidence>
<dbReference type="InterPro" id="IPR036864">
    <property type="entry name" value="Zn2-C6_fun-type_DNA-bd_sf"/>
</dbReference>
<keyword evidence="5" id="KW-0238">DNA-binding</keyword>
<keyword evidence="11" id="KW-1185">Reference proteome</keyword>
<dbReference type="PANTHER" id="PTHR47782">
    <property type="entry name" value="ZN(II)2CYS6 TRANSCRIPTION FACTOR (EUROFUNG)-RELATED"/>
    <property type="match status" value="1"/>
</dbReference>
<dbReference type="PROSITE" id="PS00463">
    <property type="entry name" value="ZN2_CY6_FUNGAL_1"/>
    <property type="match status" value="1"/>
</dbReference>
<evidence type="ECO:0000256" key="6">
    <source>
        <dbReference type="ARBA" id="ARBA00023163"/>
    </source>
</evidence>
<keyword evidence="6" id="KW-0804">Transcription</keyword>
<dbReference type="Pfam" id="PF04082">
    <property type="entry name" value="Fungal_trans"/>
    <property type="match status" value="1"/>
</dbReference>
<evidence type="ECO:0000313" key="11">
    <source>
        <dbReference type="Proteomes" id="UP000191285"/>
    </source>
</evidence>
<accession>A0A1V6TEM4</accession>
<feature type="region of interest" description="Disordered" evidence="8">
    <location>
        <begin position="126"/>
        <end position="162"/>
    </location>
</feature>
<keyword evidence="7" id="KW-0539">Nucleus</keyword>